<keyword evidence="6 12" id="KW-1133">Transmembrane helix</keyword>
<feature type="transmembrane region" description="Helical" evidence="12">
    <location>
        <begin position="19"/>
        <end position="41"/>
    </location>
</feature>
<evidence type="ECO:0000256" key="12">
    <source>
        <dbReference type="SAM" id="Phobius"/>
    </source>
</evidence>
<dbReference type="Pfam" id="PF10149">
    <property type="entry name" value="TM231"/>
    <property type="match status" value="1"/>
</dbReference>
<feature type="transmembrane region" description="Helical" evidence="12">
    <location>
        <begin position="276"/>
        <end position="295"/>
    </location>
</feature>
<dbReference type="GO" id="GO:0060170">
    <property type="term" value="C:ciliary membrane"/>
    <property type="evidence" value="ECO:0007669"/>
    <property type="project" value="UniProtKB-SubCell"/>
</dbReference>
<evidence type="ECO:0000256" key="5">
    <source>
        <dbReference type="ARBA" id="ARBA00022692"/>
    </source>
</evidence>
<sequence>MVTVFSEPVQRRYTAPACSLSFCFSLATLVGAVLAPFYVAFASRNFWLKKGTLWEQPQLQFKYDMLLLLHGISESDGETQTWAWASNEDVRDVYEPYLRAPLIRAWPEDDNLDGLADRWTLAVHMPLDADEKVMHVQAVAAFDYSLLGSAELDMDGLVYVDYSSPLPGRGLQVEGEARLHQRAPLSVRRANANPMLRFNAGRGLASMRSSSVGAMMASYAKRNFTMVLANEYKVWEVSRGADSFQSTAGGFALNLTVHVPVDELTYTPDLAEVLKFAWIQYLALFALFFALIYAIRQFVFSNQVLETLVESESRAKHVQFKEHRF</sequence>
<evidence type="ECO:0000256" key="8">
    <source>
        <dbReference type="ARBA" id="ARBA00023136"/>
    </source>
</evidence>
<evidence type="ECO:0000256" key="9">
    <source>
        <dbReference type="ARBA" id="ARBA00023180"/>
    </source>
</evidence>
<dbReference type="EMBL" id="BEYU01000068">
    <property type="protein sequence ID" value="GBG29960.1"/>
    <property type="molecule type" value="Genomic_DNA"/>
</dbReference>
<comment type="similarity">
    <text evidence="2">Belongs to the TMEM231 family.</text>
</comment>
<keyword evidence="4" id="KW-1003">Cell membrane</keyword>
<accession>A0A2R5GGF9</accession>
<evidence type="ECO:0000256" key="11">
    <source>
        <dbReference type="ARBA" id="ARBA00024803"/>
    </source>
</evidence>
<evidence type="ECO:0000256" key="3">
    <source>
        <dbReference type="ARBA" id="ARBA00015087"/>
    </source>
</evidence>
<evidence type="ECO:0000256" key="7">
    <source>
        <dbReference type="ARBA" id="ARBA00023069"/>
    </source>
</evidence>
<evidence type="ECO:0000313" key="14">
    <source>
        <dbReference type="Proteomes" id="UP000241890"/>
    </source>
</evidence>
<evidence type="ECO:0000256" key="10">
    <source>
        <dbReference type="ARBA" id="ARBA00023273"/>
    </source>
</evidence>
<dbReference type="GO" id="GO:0060271">
    <property type="term" value="P:cilium assembly"/>
    <property type="evidence" value="ECO:0007669"/>
    <property type="project" value="TreeGrafter"/>
</dbReference>
<protein>
    <recommendedName>
        <fullName evidence="3">Transmembrane protein 231</fullName>
    </recommendedName>
</protein>
<name>A0A2R5GGF9_9STRA</name>
<dbReference type="Proteomes" id="UP000241890">
    <property type="component" value="Unassembled WGS sequence"/>
</dbReference>
<keyword evidence="14" id="KW-1185">Reference proteome</keyword>
<evidence type="ECO:0000256" key="4">
    <source>
        <dbReference type="ARBA" id="ARBA00022475"/>
    </source>
</evidence>
<proteinExistence type="inferred from homology"/>
<gene>
    <name evidence="13" type="ORF">FCC1311_061802</name>
</gene>
<dbReference type="PANTHER" id="PTHR14605">
    <property type="entry name" value="CHST5 PROTEIN"/>
    <property type="match status" value="1"/>
</dbReference>
<dbReference type="PANTHER" id="PTHR14605:SF1">
    <property type="entry name" value="TRANSMEMBRANE PROTEIN 231"/>
    <property type="match status" value="1"/>
</dbReference>
<dbReference type="OrthoDB" id="426438at2759"/>
<comment type="subcellular location">
    <subcellularLocation>
        <location evidence="1">Cell projection</location>
        <location evidence="1">Cilium membrane</location>
        <topology evidence="1">Multi-pass membrane protein</topology>
    </subcellularLocation>
</comment>
<evidence type="ECO:0000256" key="2">
    <source>
        <dbReference type="ARBA" id="ARBA00009082"/>
    </source>
</evidence>
<keyword evidence="8 12" id="KW-0472">Membrane</keyword>
<comment type="caution">
    <text evidence="13">The sequence shown here is derived from an EMBL/GenBank/DDBJ whole genome shotgun (WGS) entry which is preliminary data.</text>
</comment>
<keyword evidence="10" id="KW-0966">Cell projection</keyword>
<evidence type="ECO:0000256" key="6">
    <source>
        <dbReference type="ARBA" id="ARBA00022989"/>
    </source>
</evidence>
<keyword evidence="9" id="KW-0325">Glycoprotein</keyword>
<evidence type="ECO:0000313" key="13">
    <source>
        <dbReference type="EMBL" id="GBG29960.1"/>
    </source>
</evidence>
<dbReference type="GO" id="GO:0035869">
    <property type="term" value="C:ciliary transition zone"/>
    <property type="evidence" value="ECO:0007669"/>
    <property type="project" value="TreeGrafter"/>
</dbReference>
<dbReference type="GO" id="GO:0032880">
    <property type="term" value="P:regulation of protein localization"/>
    <property type="evidence" value="ECO:0007669"/>
    <property type="project" value="TreeGrafter"/>
</dbReference>
<reference evidence="13 14" key="1">
    <citation type="submission" date="2017-12" db="EMBL/GenBank/DDBJ databases">
        <title>Sequencing, de novo assembly and annotation of complete genome of a new Thraustochytrid species, strain FCC1311.</title>
        <authorList>
            <person name="Sedici K."/>
            <person name="Godart F."/>
            <person name="Aiese Cigliano R."/>
            <person name="Sanseverino W."/>
            <person name="Barakat M."/>
            <person name="Ortet P."/>
            <person name="Marechal E."/>
            <person name="Cagnac O."/>
            <person name="Amato A."/>
        </authorList>
    </citation>
    <scope>NUCLEOTIDE SEQUENCE [LARGE SCALE GENOMIC DNA]</scope>
</reference>
<dbReference type="AlphaFoldDB" id="A0A2R5GGF9"/>
<comment type="function">
    <text evidence="11">Transmembrane component of the tectonic-like complex, a complex localized at the transition zone of primary cilia and acting as a barrier that prevents diffusion of transmembrane proteins between the cilia and plasma membranes. Required for ciliogenesis and sonic hedgehog/SHH signaling.</text>
</comment>
<evidence type="ECO:0000256" key="1">
    <source>
        <dbReference type="ARBA" id="ARBA00004272"/>
    </source>
</evidence>
<keyword evidence="5 12" id="KW-0812">Transmembrane</keyword>
<organism evidence="13 14">
    <name type="scientific">Hondaea fermentalgiana</name>
    <dbReference type="NCBI Taxonomy" id="2315210"/>
    <lineage>
        <taxon>Eukaryota</taxon>
        <taxon>Sar</taxon>
        <taxon>Stramenopiles</taxon>
        <taxon>Bigyra</taxon>
        <taxon>Labyrinthulomycetes</taxon>
        <taxon>Thraustochytrida</taxon>
        <taxon>Thraustochytriidae</taxon>
        <taxon>Hondaea</taxon>
    </lineage>
</organism>
<keyword evidence="7" id="KW-0969">Cilium</keyword>
<dbReference type="InParanoid" id="A0A2R5GGF9"/>
<dbReference type="InterPro" id="IPR019306">
    <property type="entry name" value="TMEM231"/>
</dbReference>